<feature type="domain" description="Flavin reductase like" evidence="1">
    <location>
        <begin position="39"/>
        <end position="190"/>
    </location>
</feature>
<accession>A0A2S7DJG0</accession>
<name>A0A2S7DJG0_9XANT</name>
<dbReference type="EMBL" id="MDEH01000002">
    <property type="protein sequence ID" value="PPU73962.1"/>
    <property type="molecule type" value="Genomic_DNA"/>
</dbReference>
<evidence type="ECO:0000313" key="2">
    <source>
        <dbReference type="EMBL" id="PPU73962.1"/>
    </source>
</evidence>
<dbReference type="Gene3D" id="2.30.110.10">
    <property type="entry name" value="Electron Transport, Fmn-binding Protein, Chain A"/>
    <property type="match status" value="1"/>
</dbReference>
<proteinExistence type="predicted"/>
<dbReference type="Pfam" id="PF01613">
    <property type="entry name" value="Flavin_Reduct"/>
    <property type="match status" value="1"/>
</dbReference>
<dbReference type="GO" id="GO:0010181">
    <property type="term" value="F:FMN binding"/>
    <property type="evidence" value="ECO:0007669"/>
    <property type="project" value="InterPro"/>
</dbReference>
<dbReference type="RefSeq" id="WP_104586102.1">
    <property type="nucleotide sequence ID" value="NZ_JAJGQH010000003.1"/>
</dbReference>
<dbReference type="GO" id="GO:0016646">
    <property type="term" value="F:oxidoreductase activity, acting on the CH-NH group of donors, NAD or NADP as acceptor"/>
    <property type="evidence" value="ECO:0007669"/>
    <property type="project" value="UniProtKB-ARBA"/>
</dbReference>
<evidence type="ECO:0000313" key="3">
    <source>
        <dbReference type="Proteomes" id="UP000239865"/>
    </source>
</evidence>
<reference evidence="2 3" key="1">
    <citation type="submission" date="2016-08" db="EMBL/GenBank/DDBJ databases">
        <authorList>
            <person name="Seilhamer J.J."/>
        </authorList>
    </citation>
    <scope>NUCLEOTIDE SEQUENCE [LARGE SCALE GENOMIC DNA]</scope>
    <source>
        <strain evidence="2 3">CFBP4644</strain>
    </source>
</reference>
<organism evidence="2 3">
    <name type="scientific">Xanthomonas melonis</name>
    <dbReference type="NCBI Taxonomy" id="56456"/>
    <lineage>
        <taxon>Bacteria</taxon>
        <taxon>Pseudomonadati</taxon>
        <taxon>Pseudomonadota</taxon>
        <taxon>Gammaproteobacteria</taxon>
        <taxon>Lysobacterales</taxon>
        <taxon>Lysobacteraceae</taxon>
        <taxon>Xanthomonas</taxon>
    </lineage>
</organism>
<dbReference type="SMART" id="SM00903">
    <property type="entry name" value="Flavin_Reduct"/>
    <property type="match status" value="1"/>
</dbReference>
<comment type="caution">
    <text evidence="2">The sequence shown here is derived from an EMBL/GenBank/DDBJ whole genome shotgun (WGS) entry which is preliminary data.</text>
</comment>
<dbReference type="PANTHER" id="PTHR43812">
    <property type="entry name" value="BLR2425 PROTEIN"/>
    <property type="match status" value="1"/>
</dbReference>
<dbReference type="Proteomes" id="UP000239865">
    <property type="component" value="Unassembled WGS sequence"/>
</dbReference>
<dbReference type="PANTHER" id="PTHR43812:SF2">
    <property type="entry name" value="FLAVIN REDUCTASE LIKE DOMAIN-CONTAINING PROTEIN"/>
    <property type="match status" value="1"/>
</dbReference>
<dbReference type="InterPro" id="IPR012349">
    <property type="entry name" value="Split_barrel_FMN-bd"/>
</dbReference>
<protein>
    <submittedName>
        <fullName evidence="2">Asp/Glu/hydantoin racemase</fullName>
    </submittedName>
</protein>
<sequence>MPLSPQASPLPATESLQGFHFYEPAHGHGLPHDPFNAIVGPRPIGWIGTRNAEGIANLAPYSFFNAFNYVPPIVGFASTGWKDSVRNIEATGQFTWNLATRPLAEAMNASAAIVPAEVDEFVLAGVQAAPSRLIDAPRVAASPVSFECRLSQLLRLQRADGQQVDTWLVLGEVVAVHLAHAALQDGIYDPARVQTILRAGGPADYFEVQEQARFRMQRPG</sequence>
<evidence type="ECO:0000259" key="1">
    <source>
        <dbReference type="SMART" id="SM00903"/>
    </source>
</evidence>
<dbReference type="SUPFAM" id="SSF50475">
    <property type="entry name" value="FMN-binding split barrel"/>
    <property type="match status" value="1"/>
</dbReference>
<dbReference type="AlphaFoldDB" id="A0A2S7DJG0"/>
<dbReference type="OrthoDB" id="9794638at2"/>
<dbReference type="InterPro" id="IPR002563">
    <property type="entry name" value="Flavin_Rdtase-like_dom"/>
</dbReference>
<gene>
    <name evidence="2" type="ORF">XmelCFBP4644_05825</name>
</gene>